<accession>A0A4R1KD60</accession>
<dbReference type="Pfam" id="PF19040">
    <property type="entry name" value="SGNH"/>
    <property type="match status" value="1"/>
</dbReference>
<evidence type="ECO:0000256" key="1">
    <source>
        <dbReference type="SAM" id="Phobius"/>
    </source>
</evidence>
<dbReference type="InterPro" id="IPR043968">
    <property type="entry name" value="SGNH"/>
</dbReference>
<dbReference type="GO" id="GO:0016020">
    <property type="term" value="C:membrane"/>
    <property type="evidence" value="ECO:0007669"/>
    <property type="project" value="TreeGrafter"/>
</dbReference>
<protein>
    <submittedName>
        <fullName evidence="4">Peptidoglycan/LPS O-acetylase OafA/YrhL</fullName>
    </submittedName>
</protein>
<dbReference type="Pfam" id="PF01757">
    <property type="entry name" value="Acyl_transf_3"/>
    <property type="match status" value="1"/>
</dbReference>
<dbReference type="AlphaFoldDB" id="A0A4R1KD60"/>
<dbReference type="PANTHER" id="PTHR23028">
    <property type="entry name" value="ACETYLTRANSFERASE"/>
    <property type="match status" value="1"/>
</dbReference>
<feature type="transmembrane region" description="Helical" evidence="1">
    <location>
        <begin position="164"/>
        <end position="183"/>
    </location>
</feature>
<gene>
    <name evidence="4" type="ORF">C8D98_0536</name>
</gene>
<dbReference type="InterPro" id="IPR050879">
    <property type="entry name" value="Acyltransferase_3"/>
</dbReference>
<sequence>MSLKYRSDIDGLRTLAVMPVLFYHAGMTLFSGGYVGVDIFFVISGYLITSIIVRELDEDRFTISNFYVRRVKRIFPALYFLLAFTFLLSFFTLMPVHFESFGKSVVSTVLFGSNILFWQESGYFDSQAETKPLLHTWSLGVEEQFYIFFPIMLMLIAKYGGKKYVRYALTLFIASFILCVWGTKTHPEAAFYLIPYRTWELMLGALIALKFFPKTEKPLHTNIMSGTGLLLLCISIFYFSHDTSFPGYAALLPCVGTALIIMSEGSFVNRVLSTKPVVWIGLLSYSLYLWHWPLFALRNYWGNIDIPPFYKSNLFLILLTFAFAAFSYYIVEKPLRVKKIENRKLFFRATYAVMFIGCLVGASAIVTNGIPQRIPEEAAKLAYTPNSKFKTKECYELSEDAIKAGKYCSMGDTESKPVFALWGDSHALALSDGLDKFAGDNKASGLFMSNSACPPLLGLAGTDRAKADQCIKSNIAIADEIADNRKVENVVLVCRWMKYTDSPQKLEDFRAALDRTLDKLKHKEVFFVLDNAEADFDVPRELAKDALLKAYIPALASKQPINISAGTYETMNSNLISLLKEYENRTNFHVVPLYQGLCGPDGCITQYDGRALYYDDDHLSVFGADYAVKNGGALLLEMVK</sequence>
<keyword evidence="1" id="KW-0812">Transmembrane</keyword>
<dbReference type="GO" id="GO:0016747">
    <property type="term" value="F:acyltransferase activity, transferring groups other than amino-acyl groups"/>
    <property type="evidence" value="ECO:0007669"/>
    <property type="project" value="InterPro"/>
</dbReference>
<feature type="transmembrane region" description="Helical" evidence="1">
    <location>
        <begin position="77"/>
        <end position="98"/>
    </location>
</feature>
<evidence type="ECO:0000313" key="5">
    <source>
        <dbReference type="Proteomes" id="UP000294614"/>
    </source>
</evidence>
<dbReference type="RefSeq" id="WP_132871769.1">
    <property type="nucleotide sequence ID" value="NZ_SMGG01000003.1"/>
</dbReference>
<dbReference type="OrthoDB" id="9767863at2"/>
<reference evidence="4 5" key="1">
    <citation type="submission" date="2019-03" db="EMBL/GenBank/DDBJ databases">
        <title>Genomic Encyclopedia of Type Strains, Phase IV (KMG-IV): sequencing the most valuable type-strain genomes for metagenomic binning, comparative biology and taxonomic classification.</title>
        <authorList>
            <person name="Goeker M."/>
        </authorList>
    </citation>
    <scope>NUCLEOTIDE SEQUENCE [LARGE SCALE GENOMIC DNA]</scope>
    <source>
        <strain evidence="4 5">DSM 24984</strain>
    </source>
</reference>
<feature type="domain" description="SGNH" evidence="3">
    <location>
        <begin position="394"/>
        <end position="626"/>
    </location>
</feature>
<keyword evidence="1" id="KW-0472">Membrane</keyword>
<feature type="transmembrane region" description="Helical" evidence="1">
    <location>
        <begin position="245"/>
        <end position="265"/>
    </location>
</feature>
<evidence type="ECO:0000259" key="3">
    <source>
        <dbReference type="Pfam" id="PF19040"/>
    </source>
</evidence>
<dbReference type="GO" id="GO:0009103">
    <property type="term" value="P:lipopolysaccharide biosynthetic process"/>
    <property type="evidence" value="ECO:0007669"/>
    <property type="project" value="TreeGrafter"/>
</dbReference>
<dbReference type="InterPro" id="IPR002656">
    <property type="entry name" value="Acyl_transf_3_dom"/>
</dbReference>
<feature type="transmembrane region" description="Helical" evidence="1">
    <location>
        <begin position="277"/>
        <end position="294"/>
    </location>
</feature>
<feature type="transmembrane region" description="Helical" evidence="1">
    <location>
        <begin position="39"/>
        <end position="56"/>
    </location>
</feature>
<evidence type="ECO:0000313" key="4">
    <source>
        <dbReference type="EMBL" id="TCK62027.1"/>
    </source>
</evidence>
<dbReference type="EMBL" id="SMGG01000003">
    <property type="protein sequence ID" value="TCK62027.1"/>
    <property type="molecule type" value="Genomic_DNA"/>
</dbReference>
<feature type="transmembrane region" description="Helical" evidence="1">
    <location>
        <begin position="314"/>
        <end position="331"/>
    </location>
</feature>
<comment type="caution">
    <text evidence="4">The sequence shown here is derived from an EMBL/GenBank/DDBJ whole genome shotgun (WGS) entry which is preliminary data.</text>
</comment>
<keyword evidence="1" id="KW-1133">Transmembrane helix</keyword>
<organism evidence="4 5">
    <name type="scientific">Seleniivibrio woodruffii</name>
    <dbReference type="NCBI Taxonomy" id="1078050"/>
    <lineage>
        <taxon>Bacteria</taxon>
        <taxon>Pseudomonadati</taxon>
        <taxon>Deferribacterota</taxon>
        <taxon>Deferribacteres</taxon>
        <taxon>Deferribacterales</taxon>
        <taxon>Geovibrionaceae</taxon>
        <taxon>Seleniivibrio</taxon>
    </lineage>
</organism>
<dbReference type="Proteomes" id="UP000294614">
    <property type="component" value="Unassembled WGS sequence"/>
</dbReference>
<feature type="transmembrane region" description="Helical" evidence="1">
    <location>
        <begin position="189"/>
        <end position="209"/>
    </location>
</feature>
<feature type="transmembrane region" description="Helical" evidence="1">
    <location>
        <begin position="351"/>
        <end position="370"/>
    </location>
</feature>
<feature type="transmembrane region" description="Helical" evidence="1">
    <location>
        <begin position="221"/>
        <end position="239"/>
    </location>
</feature>
<feature type="transmembrane region" description="Helical" evidence="1">
    <location>
        <begin position="137"/>
        <end position="157"/>
    </location>
</feature>
<keyword evidence="5" id="KW-1185">Reference proteome</keyword>
<dbReference type="PANTHER" id="PTHR23028:SF53">
    <property type="entry name" value="ACYL_TRANSF_3 DOMAIN-CONTAINING PROTEIN"/>
    <property type="match status" value="1"/>
</dbReference>
<proteinExistence type="predicted"/>
<name>A0A4R1KD60_9BACT</name>
<feature type="domain" description="Acyltransferase 3" evidence="2">
    <location>
        <begin position="8"/>
        <end position="331"/>
    </location>
</feature>
<evidence type="ECO:0000259" key="2">
    <source>
        <dbReference type="Pfam" id="PF01757"/>
    </source>
</evidence>